<sequence length="294" mass="31164">MGSRGEGPETLGEAVRLLAAEVEGHYGVPIEVVVVGDCVLDEKLNAQMQAMCEAMTNAAKHGGKGGAVQVYAEVEGRTVFVSVRDRGPGFDLDSIPADRMGVRESIIGRMQRNGGTARLRAVPEGGTEVELEMDRVQGDASSNGMTWLSLPSGSGDLVWSAVVARQYREAQREEEQTRQRERVRRLRRVRKAVGRAEACAVAGLFALAVVGYVISAFATRSVLESIQHGQFSPSDTAQIITAIGGLTTAVGLSIAAVLKALALLVHARADMVRARESLPPGEGAAVSDEAEPTT</sequence>
<accession>A0A1B1AS67</accession>
<feature type="domain" description="Histidine kinase/HSP90-like ATPase" evidence="5">
    <location>
        <begin position="48"/>
        <end position="134"/>
    </location>
</feature>
<name>A0A1B1AS67_9ACTN</name>
<keyword evidence="4" id="KW-0812">Transmembrane</keyword>
<evidence type="ECO:0000256" key="3">
    <source>
        <dbReference type="ARBA" id="ARBA00023012"/>
    </source>
</evidence>
<keyword evidence="4" id="KW-1133">Transmembrane helix</keyword>
<dbReference type="GO" id="GO:0000160">
    <property type="term" value="P:phosphorelay signal transduction system"/>
    <property type="evidence" value="ECO:0007669"/>
    <property type="project" value="UniProtKB-KW"/>
</dbReference>
<dbReference type="PANTHER" id="PTHR24421:SF61">
    <property type="entry name" value="OXYGEN SENSOR HISTIDINE KINASE NREB"/>
    <property type="match status" value="1"/>
</dbReference>
<dbReference type="KEGG" id="sgs:AVL59_07050"/>
<evidence type="ECO:0000259" key="5">
    <source>
        <dbReference type="Pfam" id="PF02518"/>
    </source>
</evidence>
<feature type="transmembrane region" description="Helical" evidence="4">
    <location>
        <begin position="239"/>
        <end position="265"/>
    </location>
</feature>
<feature type="transmembrane region" description="Helical" evidence="4">
    <location>
        <begin position="192"/>
        <end position="219"/>
    </location>
</feature>
<keyword evidence="2" id="KW-0418">Kinase</keyword>
<evidence type="ECO:0000256" key="4">
    <source>
        <dbReference type="SAM" id="Phobius"/>
    </source>
</evidence>
<evidence type="ECO:0000256" key="1">
    <source>
        <dbReference type="ARBA" id="ARBA00022679"/>
    </source>
</evidence>
<dbReference type="SUPFAM" id="SSF55874">
    <property type="entry name" value="ATPase domain of HSP90 chaperone/DNA topoisomerase II/histidine kinase"/>
    <property type="match status" value="1"/>
</dbReference>
<proteinExistence type="predicted"/>
<dbReference type="EMBL" id="CP016279">
    <property type="protein sequence ID" value="ANP49385.1"/>
    <property type="molecule type" value="Genomic_DNA"/>
</dbReference>
<dbReference type="STRING" id="68214.AVL59_07050"/>
<gene>
    <name evidence="6" type="ORF">AVL59_07050</name>
</gene>
<dbReference type="PANTHER" id="PTHR24421">
    <property type="entry name" value="NITRATE/NITRITE SENSOR PROTEIN NARX-RELATED"/>
    <property type="match status" value="1"/>
</dbReference>
<keyword evidence="3" id="KW-0902">Two-component regulatory system</keyword>
<reference evidence="6 7" key="1">
    <citation type="submission" date="2016-06" db="EMBL/GenBank/DDBJ databases">
        <title>Complete genome sequence of Streptomyces griseochromogenes ATCC 14511, the Blasticidin S producer.</title>
        <authorList>
            <person name="Wu L."/>
        </authorList>
    </citation>
    <scope>NUCLEOTIDE SEQUENCE [LARGE SCALE GENOMIC DNA]</scope>
    <source>
        <strain evidence="6 7">ATCC 14511</strain>
    </source>
</reference>
<dbReference type="InterPro" id="IPR036890">
    <property type="entry name" value="HATPase_C_sf"/>
</dbReference>
<evidence type="ECO:0000256" key="2">
    <source>
        <dbReference type="ARBA" id="ARBA00022777"/>
    </source>
</evidence>
<protein>
    <recommendedName>
        <fullName evidence="5">Histidine kinase/HSP90-like ATPase domain-containing protein</fullName>
    </recommendedName>
</protein>
<keyword evidence="4" id="KW-0472">Membrane</keyword>
<dbReference type="Pfam" id="PF02518">
    <property type="entry name" value="HATPase_c"/>
    <property type="match status" value="1"/>
</dbReference>
<dbReference type="Proteomes" id="UP000092659">
    <property type="component" value="Chromosome"/>
</dbReference>
<evidence type="ECO:0000313" key="6">
    <source>
        <dbReference type="EMBL" id="ANP49385.1"/>
    </source>
</evidence>
<keyword evidence="1" id="KW-0808">Transferase</keyword>
<dbReference type="InterPro" id="IPR003594">
    <property type="entry name" value="HATPase_dom"/>
</dbReference>
<dbReference type="GO" id="GO:0016301">
    <property type="term" value="F:kinase activity"/>
    <property type="evidence" value="ECO:0007669"/>
    <property type="project" value="UniProtKB-KW"/>
</dbReference>
<dbReference type="Gene3D" id="3.30.565.10">
    <property type="entry name" value="Histidine kinase-like ATPase, C-terminal domain"/>
    <property type="match status" value="1"/>
</dbReference>
<organism evidence="6 7">
    <name type="scientific">Streptomyces griseochromogenes</name>
    <dbReference type="NCBI Taxonomy" id="68214"/>
    <lineage>
        <taxon>Bacteria</taxon>
        <taxon>Bacillati</taxon>
        <taxon>Actinomycetota</taxon>
        <taxon>Actinomycetes</taxon>
        <taxon>Kitasatosporales</taxon>
        <taxon>Streptomycetaceae</taxon>
        <taxon>Streptomyces</taxon>
    </lineage>
</organism>
<dbReference type="AlphaFoldDB" id="A0A1B1AS67"/>
<dbReference type="InterPro" id="IPR050482">
    <property type="entry name" value="Sensor_HK_TwoCompSys"/>
</dbReference>
<evidence type="ECO:0000313" key="7">
    <source>
        <dbReference type="Proteomes" id="UP000092659"/>
    </source>
</evidence>